<feature type="transmembrane region" description="Helical" evidence="24">
    <location>
        <begin position="276"/>
        <end position="293"/>
    </location>
</feature>
<keyword evidence="14" id="KW-0443">Lipid metabolism</keyword>
<evidence type="ECO:0000256" key="11">
    <source>
        <dbReference type="ARBA" id="ARBA00022692"/>
    </source>
</evidence>
<keyword evidence="17" id="KW-1208">Phospholipid metabolism</keyword>
<evidence type="ECO:0000256" key="10">
    <source>
        <dbReference type="ARBA" id="ARBA00022679"/>
    </source>
</evidence>
<feature type="transmembrane region" description="Helical" evidence="24">
    <location>
        <begin position="70"/>
        <end position="88"/>
    </location>
</feature>
<comment type="catalytic activity">
    <reaction evidence="1">
        <text>a 1,2-diacyl-sn-glycero-3-phosphate + CTP + H(+) = a CDP-1,2-diacyl-sn-glycerol + diphosphate</text>
        <dbReference type="Rhea" id="RHEA:16229"/>
        <dbReference type="ChEBI" id="CHEBI:15378"/>
        <dbReference type="ChEBI" id="CHEBI:33019"/>
        <dbReference type="ChEBI" id="CHEBI:37563"/>
        <dbReference type="ChEBI" id="CHEBI:58332"/>
        <dbReference type="ChEBI" id="CHEBI:58608"/>
        <dbReference type="EC" id="2.7.7.41"/>
    </reaction>
</comment>
<comment type="pathway">
    <text evidence="4">Lipid metabolism.</text>
</comment>
<evidence type="ECO:0000256" key="14">
    <source>
        <dbReference type="ARBA" id="ARBA00023098"/>
    </source>
</evidence>
<evidence type="ECO:0000256" key="6">
    <source>
        <dbReference type="ARBA" id="ARBA00012487"/>
    </source>
</evidence>
<keyword evidence="8" id="KW-1003">Cell membrane</keyword>
<dbReference type="Proteomes" id="UP000184172">
    <property type="component" value="Unassembled WGS sequence"/>
</dbReference>
<evidence type="ECO:0000256" key="23">
    <source>
        <dbReference type="ARBA" id="ARBA00033406"/>
    </source>
</evidence>
<comment type="subcellular location">
    <subcellularLocation>
        <location evidence="2">Cell membrane</location>
        <topology evidence="2">Multi-pass membrane protein</topology>
    </subcellularLocation>
</comment>
<evidence type="ECO:0000256" key="16">
    <source>
        <dbReference type="ARBA" id="ARBA00023209"/>
    </source>
</evidence>
<reference evidence="26" key="1">
    <citation type="submission" date="2016-11" db="EMBL/GenBank/DDBJ databases">
        <authorList>
            <person name="Varghese N."/>
            <person name="Submissions S."/>
        </authorList>
    </citation>
    <scope>NUCLEOTIDE SEQUENCE [LARGE SCALE GENOMIC DNA]</scope>
    <source>
        <strain evidence="26">DSM 26349</strain>
    </source>
</reference>
<keyword evidence="15 24" id="KW-0472">Membrane</keyword>
<evidence type="ECO:0000256" key="5">
    <source>
        <dbReference type="ARBA" id="ARBA00010185"/>
    </source>
</evidence>
<evidence type="ECO:0000256" key="7">
    <source>
        <dbReference type="ARBA" id="ARBA00019373"/>
    </source>
</evidence>
<evidence type="ECO:0000256" key="17">
    <source>
        <dbReference type="ARBA" id="ARBA00023264"/>
    </source>
</evidence>
<comment type="similarity">
    <text evidence="5">Belongs to the CDS family.</text>
</comment>
<evidence type="ECO:0000256" key="8">
    <source>
        <dbReference type="ARBA" id="ARBA00022475"/>
    </source>
</evidence>
<keyword evidence="16" id="KW-0594">Phospholipid biosynthesis</keyword>
<accession>A0A1M6HU53</accession>
<dbReference type="GO" id="GO:0016024">
    <property type="term" value="P:CDP-diacylglycerol biosynthetic process"/>
    <property type="evidence" value="ECO:0007669"/>
    <property type="project" value="TreeGrafter"/>
</dbReference>
<dbReference type="PANTHER" id="PTHR46382">
    <property type="entry name" value="PHOSPHATIDATE CYTIDYLYLTRANSFERASE"/>
    <property type="match status" value="1"/>
</dbReference>
<protein>
    <recommendedName>
        <fullName evidence="7">Phosphatidate cytidylyltransferase</fullName>
        <ecNumber evidence="6">2.7.7.41</ecNumber>
    </recommendedName>
    <alternativeName>
        <fullName evidence="20">CDP-DAG synthase</fullName>
    </alternativeName>
    <alternativeName>
        <fullName evidence="22">CDP-DG synthase</fullName>
    </alternativeName>
    <alternativeName>
        <fullName evidence="18">CDP-diacylglycerol synthase</fullName>
    </alternativeName>
    <alternativeName>
        <fullName evidence="21">CDP-diglyceride pyrophosphorylase</fullName>
    </alternativeName>
    <alternativeName>
        <fullName evidence="23">CDP-diglyceride synthase</fullName>
    </alternativeName>
    <alternativeName>
        <fullName evidence="19">CTP:phosphatidate cytidylyltransferase</fullName>
    </alternativeName>
</protein>
<keyword evidence="12 25" id="KW-0548">Nucleotidyltransferase</keyword>
<keyword evidence="10 25" id="KW-0808">Transferase</keyword>
<dbReference type="EMBL" id="FQYV01000012">
    <property type="protein sequence ID" value="SHJ25756.1"/>
    <property type="molecule type" value="Genomic_DNA"/>
</dbReference>
<sequence>MEVAQKTYICCYWKTYNMKETIVRTISGALYISIITIAMFTSREWFMGLFFVLALITMSEFLKLVHLTSYFAYFLLAAAFYFLSYRVIDINAVYLFLILSGFVNLFLLKDVLWTSKIPMFEKKKYITVVFYIISGFVFLTLIPVMDVDGKFVPYLIVSVFILMWSNDTFAYLIGKNFGKHKLLERVSPKKTIEGFLGGMLGALLAGFIIFNITKSYNLIDTEKYELWVWICMAIIVSFFGTVGDLIQSKFKRQAGVKDSGIIMPGHGGMYDRLDSILYASPFIYAFLLIVDYVS</sequence>
<feature type="transmembrane region" description="Helical" evidence="24">
    <location>
        <begin position="125"/>
        <end position="145"/>
    </location>
</feature>
<name>A0A1M6HU53_9FLAO</name>
<dbReference type="Pfam" id="PF01148">
    <property type="entry name" value="CTP_transf_1"/>
    <property type="match status" value="1"/>
</dbReference>
<feature type="transmembrane region" description="Helical" evidence="24">
    <location>
        <begin position="226"/>
        <end position="246"/>
    </location>
</feature>
<evidence type="ECO:0000256" key="20">
    <source>
        <dbReference type="ARBA" id="ARBA00032253"/>
    </source>
</evidence>
<feature type="transmembrane region" description="Helical" evidence="24">
    <location>
        <begin position="45"/>
        <end position="63"/>
    </location>
</feature>
<dbReference type="AlphaFoldDB" id="A0A1M6HU53"/>
<evidence type="ECO:0000256" key="1">
    <source>
        <dbReference type="ARBA" id="ARBA00001698"/>
    </source>
</evidence>
<keyword evidence="11 24" id="KW-0812">Transmembrane</keyword>
<dbReference type="GO" id="GO:0004605">
    <property type="term" value="F:phosphatidate cytidylyltransferase activity"/>
    <property type="evidence" value="ECO:0007669"/>
    <property type="project" value="UniProtKB-EC"/>
</dbReference>
<dbReference type="PANTHER" id="PTHR46382:SF1">
    <property type="entry name" value="PHOSPHATIDATE CYTIDYLYLTRANSFERASE"/>
    <property type="match status" value="1"/>
</dbReference>
<evidence type="ECO:0000256" key="19">
    <source>
        <dbReference type="ARBA" id="ARBA00031825"/>
    </source>
</evidence>
<organism evidence="25 26">
    <name type="scientific">Aequorivita viscosa</name>
    <dbReference type="NCBI Taxonomy" id="797419"/>
    <lineage>
        <taxon>Bacteria</taxon>
        <taxon>Pseudomonadati</taxon>
        <taxon>Bacteroidota</taxon>
        <taxon>Flavobacteriia</taxon>
        <taxon>Flavobacteriales</taxon>
        <taxon>Flavobacteriaceae</taxon>
        <taxon>Aequorivita</taxon>
    </lineage>
</organism>
<keyword evidence="9" id="KW-0444">Lipid biosynthesis</keyword>
<keyword evidence="26" id="KW-1185">Reference proteome</keyword>
<dbReference type="EC" id="2.7.7.41" evidence="6"/>
<evidence type="ECO:0000256" key="2">
    <source>
        <dbReference type="ARBA" id="ARBA00004651"/>
    </source>
</evidence>
<evidence type="ECO:0000256" key="21">
    <source>
        <dbReference type="ARBA" id="ARBA00032396"/>
    </source>
</evidence>
<evidence type="ECO:0000256" key="24">
    <source>
        <dbReference type="SAM" id="Phobius"/>
    </source>
</evidence>
<evidence type="ECO:0000313" key="25">
    <source>
        <dbReference type="EMBL" id="SHJ25756.1"/>
    </source>
</evidence>
<evidence type="ECO:0000256" key="22">
    <source>
        <dbReference type="ARBA" id="ARBA00032743"/>
    </source>
</evidence>
<comment type="pathway">
    <text evidence="3">Phospholipid metabolism; CDP-diacylglycerol biosynthesis; CDP-diacylglycerol from sn-glycerol 3-phosphate: step 3/3.</text>
</comment>
<evidence type="ECO:0000256" key="9">
    <source>
        <dbReference type="ARBA" id="ARBA00022516"/>
    </source>
</evidence>
<keyword evidence="13 24" id="KW-1133">Transmembrane helix</keyword>
<evidence type="ECO:0000256" key="18">
    <source>
        <dbReference type="ARBA" id="ARBA00029893"/>
    </source>
</evidence>
<dbReference type="STRING" id="797419.SAMN05216556_11346"/>
<evidence type="ECO:0000256" key="13">
    <source>
        <dbReference type="ARBA" id="ARBA00022989"/>
    </source>
</evidence>
<dbReference type="GO" id="GO:0005886">
    <property type="term" value="C:plasma membrane"/>
    <property type="evidence" value="ECO:0007669"/>
    <property type="project" value="UniProtKB-SubCell"/>
</dbReference>
<proteinExistence type="inferred from homology"/>
<evidence type="ECO:0000256" key="4">
    <source>
        <dbReference type="ARBA" id="ARBA00005189"/>
    </source>
</evidence>
<evidence type="ECO:0000313" key="26">
    <source>
        <dbReference type="Proteomes" id="UP000184172"/>
    </source>
</evidence>
<feature type="transmembrane region" description="Helical" evidence="24">
    <location>
        <begin position="194"/>
        <end position="214"/>
    </location>
</feature>
<gene>
    <name evidence="25" type="ORF">SAMN04487908_11258</name>
</gene>
<evidence type="ECO:0000256" key="12">
    <source>
        <dbReference type="ARBA" id="ARBA00022695"/>
    </source>
</evidence>
<evidence type="ECO:0000256" key="15">
    <source>
        <dbReference type="ARBA" id="ARBA00023136"/>
    </source>
</evidence>
<evidence type="ECO:0000256" key="3">
    <source>
        <dbReference type="ARBA" id="ARBA00005119"/>
    </source>
</evidence>
<feature type="transmembrane region" description="Helical" evidence="24">
    <location>
        <begin position="151"/>
        <end position="173"/>
    </location>
</feature>
<feature type="transmembrane region" description="Helical" evidence="24">
    <location>
        <begin position="21"/>
        <end position="39"/>
    </location>
</feature>
<dbReference type="OrthoDB" id="9799199at2"/>
<feature type="transmembrane region" description="Helical" evidence="24">
    <location>
        <begin position="94"/>
        <end position="113"/>
    </location>
</feature>